<evidence type="ECO:0000313" key="2">
    <source>
        <dbReference type="Proteomes" id="UP001060085"/>
    </source>
</evidence>
<sequence length="154" mass="17676">MSHPRLVGSRAPRNHRLESASHEPSRPTIPTRKPSLLCKNGYPKAYKHFIHILYGVQVSHYVGYIGMDMNTMSFPTSVSISTFDGVGHAIIGKRENGMRVDTYAPDIYSRETYRKTYQENFHPVLNENYLRDAPCNLTFYPPNMNKERGRKQGT</sequence>
<organism evidence="1 2">
    <name type="scientific">Catharanthus roseus</name>
    <name type="common">Madagascar periwinkle</name>
    <name type="synonym">Vinca rosea</name>
    <dbReference type="NCBI Taxonomy" id="4058"/>
    <lineage>
        <taxon>Eukaryota</taxon>
        <taxon>Viridiplantae</taxon>
        <taxon>Streptophyta</taxon>
        <taxon>Embryophyta</taxon>
        <taxon>Tracheophyta</taxon>
        <taxon>Spermatophyta</taxon>
        <taxon>Magnoliopsida</taxon>
        <taxon>eudicotyledons</taxon>
        <taxon>Gunneridae</taxon>
        <taxon>Pentapetalae</taxon>
        <taxon>asterids</taxon>
        <taxon>lamiids</taxon>
        <taxon>Gentianales</taxon>
        <taxon>Apocynaceae</taxon>
        <taxon>Rauvolfioideae</taxon>
        <taxon>Vinceae</taxon>
        <taxon>Catharanthinae</taxon>
        <taxon>Catharanthus</taxon>
    </lineage>
</organism>
<dbReference type="EMBL" id="CM044706">
    <property type="protein sequence ID" value="KAI5659364.1"/>
    <property type="molecule type" value="Genomic_DNA"/>
</dbReference>
<evidence type="ECO:0000313" key="1">
    <source>
        <dbReference type="EMBL" id="KAI5659364.1"/>
    </source>
</evidence>
<gene>
    <name evidence="1" type="ORF">M9H77_28157</name>
</gene>
<accession>A0ACC0AEX5</accession>
<comment type="caution">
    <text evidence="1">The sequence shown here is derived from an EMBL/GenBank/DDBJ whole genome shotgun (WGS) entry which is preliminary data.</text>
</comment>
<keyword evidence="2" id="KW-1185">Reference proteome</keyword>
<protein>
    <submittedName>
        <fullName evidence="1">Uncharacterized protein</fullName>
    </submittedName>
</protein>
<reference evidence="2" key="1">
    <citation type="journal article" date="2023" name="Nat. Plants">
        <title>Single-cell RNA sequencing provides a high-resolution roadmap for understanding the multicellular compartmentation of specialized metabolism.</title>
        <authorList>
            <person name="Sun S."/>
            <person name="Shen X."/>
            <person name="Li Y."/>
            <person name="Li Y."/>
            <person name="Wang S."/>
            <person name="Li R."/>
            <person name="Zhang H."/>
            <person name="Shen G."/>
            <person name="Guo B."/>
            <person name="Wei J."/>
            <person name="Xu J."/>
            <person name="St-Pierre B."/>
            <person name="Chen S."/>
            <person name="Sun C."/>
        </authorList>
    </citation>
    <scope>NUCLEOTIDE SEQUENCE [LARGE SCALE GENOMIC DNA]</scope>
</reference>
<dbReference type="Proteomes" id="UP001060085">
    <property type="component" value="Linkage Group LG06"/>
</dbReference>
<proteinExistence type="predicted"/>
<name>A0ACC0AEX5_CATRO</name>